<evidence type="ECO:0000313" key="2">
    <source>
        <dbReference type="EMBL" id="AJA52065.1"/>
    </source>
</evidence>
<proteinExistence type="predicted"/>
<dbReference type="PATRIC" id="fig|1262449.3.peg.988"/>
<dbReference type="PANTHER" id="PTHR33164">
    <property type="entry name" value="TRANSCRIPTIONAL REGULATOR, MARR FAMILY"/>
    <property type="match status" value="1"/>
</dbReference>
<gene>
    <name evidence="2" type="ORF">CLPA_c20070</name>
    <name evidence="3" type="ORF">CP6013_01172</name>
</gene>
<dbReference type="PROSITE" id="PS50995">
    <property type="entry name" value="HTH_MARR_2"/>
    <property type="match status" value="1"/>
</dbReference>
<dbReference type="PANTHER" id="PTHR33164:SF43">
    <property type="entry name" value="HTH-TYPE TRANSCRIPTIONAL REPRESSOR YETL"/>
    <property type="match status" value="1"/>
</dbReference>
<dbReference type="EMBL" id="JPGY02000001">
    <property type="protein sequence ID" value="KRU11925.1"/>
    <property type="molecule type" value="Genomic_DNA"/>
</dbReference>
<dbReference type="Gene3D" id="1.10.10.10">
    <property type="entry name" value="Winged helix-like DNA-binding domain superfamily/Winged helix DNA-binding domain"/>
    <property type="match status" value="2"/>
</dbReference>
<dbReference type="InterPro" id="IPR000835">
    <property type="entry name" value="HTH_MarR-typ"/>
</dbReference>
<dbReference type="GO" id="GO:0003700">
    <property type="term" value="F:DNA-binding transcription factor activity"/>
    <property type="evidence" value="ECO:0007669"/>
    <property type="project" value="InterPro"/>
</dbReference>
<reference evidence="2 5" key="1">
    <citation type="journal article" date="2015" name="Genome Announc.">
        <title>Complete Genome Sequence of the Nitrogen-Fixing and Solvent-Producing Clostridium pasteurianum DSM 525.</title>
        <authorList>
            <person name="Poehlein A."/>
            <person name="Grosse-Honebrink A."/>
            <person name="Zhang Y."/>
            <person name="Minton N.P."/>
            <person name="Daniel R."/>
        </authorList>
    </citation>
    <scope>NUCLEOTIDE SEQUENCE [LARGE SCALE GENOMIC DNA]</scope>
    <source>
        <strain evidence="2">DSM 525</strain>
        <strain evidence="5">DSM 525 / ATCC 6013</strain>
    </source>
</reference>
<dbReference type="CDD" id="cd00090">
    <property type="entry name" value="HTH_ARSR"/>
    <property type="match status" value="1"/>
</dbReference>
<accession>A0A0H3J4X3</accession>
<reference evidence="3 4" key="3">
    <citation type="journal article" name="Genome Announc.">
        <title>Improved Draft Genome Sequence of Clostridium pasteurianum Strain ATCC 6013 (DSM 525) Using a Hybrid Next-Generation Sequencing Approach.</title>
        <authorList>
            <person name="Pyne M.E."/>
            <person name="Utturkar S."/>
            <person name="Brown S.D."/>
            <person name="Moo-Young M."/>
            <person name="Chung D.A."/>
            <person name="Chou C.P."/>
        </authorList>
    </citation>
    <scope>NUCLEOTIDE SEQUENCE [LARGE SCALE GENOMIC DNA]</scope>
    <source>
        <strain evidence="3 4">ATCC 6013</strain>
    </source>
</reference>
<evidence type="ECO:0000259" key="1">
    <source>
        <dbReference type="PROSITE" id="PS50995"/>
    </source>
</evidence>
<evidence type="ECO:0000313" key="3">
    <source>
        <dbReference type="EMBL" id="KRU11925.1"/>
    </source>
</evidence>
<reference evidence="3" key="2">
    <citation type="submission" date="2015-10" db="EMBL/GenBank/DDBJ databases">
        <title>Improved Draft Genome Sequence of Clostridium pasteurianum Strain ATCC 6013 (DSM 525) Using a Hybrid Next-Generation Sequencing Approach.</title>
        <authorList>
            <person name="Pyne M.E."/>
            <person name="Utturkar S.M."/>
            <person name="Brown S.D."/>
            <person name="Moo-Young M."/>
            <person name="Chung D.A."/>
            <person name="Chou P.C."/>
        </authorList>
    </citation>
    <scope>NUCLEOTIDE SEQUENCE</scope>
    <source>
        <strain evidence="3">ATCC 6013</strain>
    </source>
</reference>
<organism evidence="2 5">
    <name type="scientific">Clostridium pasteurianum DSM 525 = ATCC 6013</name>
    <dbReference type="NCBI Taxonomy" id="1262449"/>
    <lineage>
        <taxon>Bacteria</taxon>
        <taxon>Bacillati</taxon>
        <taxon>Bacillota</taxon>
        <taxon>Clostridia</taxon>
        <taxon>Eubacteriales</taxon>
        <taxon>Clostridiaceae</taxon>
        <taxon>Clostridium</taxon>
    </lineage>
</organism>
<dbReference type="Pfam" id="PF01047">
    <property type="entry name" value="MarR"/>
    <property type="match status" value="2"/>
</dbReference>
<dbReference type="KEGG" id="cpae:CPAST_c20070"/>
<dbReference type="RefSeq" id="WP_003442322.1">
    <property type="nucleotide sequence ID" value="NZ_ANZB01000002.1"/>
</dbReference>
<dbReference type="Proteomes" id="UP000028042">
    <property type="component" value="Unassembled WGS sequence"/>
</dbReference>
<dbReference type="InterPro" id="IPR039422">
    <property type="entry name" value="MarR/SlyA-like"/>
</dbReference>
<name>A0A0H3J4X3_CLOPA</name>
<dbReference type="EMBL" id="CP009268">
    <property type="protein sequence ID" value="AJA52065.1"/>
    <property type="molecule type" value="Genomic_DNA"/>
</dbReference>
<dbReference type="SMART" id="SM00347">
    <property type="entry name" value="HTH_MARR"/>
    <property type="match status" value="2"/>
</dbReference>
<keyword evidence="5" id="KW-1185">Reference proteome</keyword>
<dbReference type="InterPro" id="IPR036388">
    <property type="entry name" value="WH-like_DNA-bd_sf"/>
</dbReference>
<dbReference type="Proteomes" id="UP000030905">
    <property type="component" value="Chromosome"/>
</dbReference>
<dbReference type="KEGG" id="cpat:CLPA_c20070"/>
<evidence type="ECO:0000313" key="4">
    <source>
        <dbReference type="Proteomes" id="UP000028042"/>
    </source>
</evidence>
<evidence type="ECO:0000313" key="5">
    <source>
        <dbReference type="Proteomes" id="UP000030905"/>
    </source>
</evidence>
<dbReference type="InterPro" id="IPR011991">
    <property type="entry name" value="ArsR-like_HTH"/>
</dbReference>
<sequence length="346" mass="41059">MKLKNKLFDIHRFYNLSRYLFLNIEWNYNNFVSKTDITLPQLRVLWIINIFKGISLKEIAKIGCWSPPTVTKILKLLMKKGLVLREKTENKKLYTLNITEAGHKLIRVNKMKKQDDTALLQLIYYVNEDDLNFAIEILKLITINSTNTFLFEYIEKLNKLELKVDFSNFNCREKLIIEKLILFYNLLRIFILTLVNNHRNLLSDFKLTYPQLRALWIIDAFPGITSARLSKIIYLAPSTVNVIVKKLYEKNLIYKEKSKLKNSLFLYISEKGEGLLIKEFNINQKSFLIYKNLEFLSENQLFKLNKFMLNLNLVLKNDFVKEYIDETFSVIEKRLYPNIACVHKNL</sequence>
<dbReference type="AlphaFoldDB" id="A0A0H3J4X3"/>
<dbReference type="InterPro" id="IPR036390">
    <property type="entry name" value="WH_DNA-bd_sf"/>
</dbReference>
<feature type="domain" description="HTH marR-type" evidence="1">
    <location>
        <begin position="1"/>
        <end position="143"/>
    </location>
</feature>
<protein>
    <submittedName>
        <fullName evidence="2">MarR family transcriptional regulator</fullName>
    </submittedName>
    <submittedName>
        <fullName evidence="3">Transcriptional regulator, MarR family</fullName>
    </submittedName>
</protein>
<dbReference type="eggNOG" id="ENOG5030F01">
    <property type="taxonomic scope" value="Bacteria"/>
</dbReference>
<dbReference type="SUPFAM" id="SSF46785">
    <property type="entry name" value="Winged helix' DNA-binding domain"/>
    <property type="match status" value="2"/>
</dbReference>
<dbReference type="GeneID" id="93074158"/>
<dbReference type="GO" id="GO:0006950">
    <property type="term" value="P:response to stress"/>
    <property type="evidence" value="ECO:0007669"/>
    <property type="project" value="TreeGrafter"/>
</dbReference>